<accession>A0ACD3YWU2</accession>
<evidence type="ECO:0000313" key="1">
    <source>
        <dbReference type="EMBL" id="UPK93361.1"/>
    </source>
</evidence>
<organism evidence="1 2">
    <name type="scientific">Fusarium solani subsp. cucurbitae</name>
    <name type="common">Neocosmosporum cucurbitae</name>
    <dbReference type="NCBI Taxonomy" id="2747967"/>
    <lineage>
        <taxon>Eukaryota</taxon>
        <taxon>Fungi</taxon>
        <taxon>Dikarya</taxon>
        <taxon>Ascomycota</taxon>
        <taxon>Pezizomycotina</taxon>
        <taxon>Sordariomycetes</taxon>
        <taxon>Hypocreomycetidae</taxon>
        <taxon>Hypocreales</taxon>
        <taxon>Nectriaceae</taxon>
        <taxon>Fusarium</taxon>
        <taxon>Fusarium solani species complex</taxon>
    </lineage>
</organism>
<proteinExistence type="predicted"/>
<gene>
    <name evidence="1" type="ORF">LCI18_004296</name>
</gene>
<evidence type="ECO:0000313" key="2">
    <source>
        <dbReference type="Proteomes" id="UP000830768"/>
    </source>
</evidence>
<reference evidence="1" key="1">
    <citation type="submission" date="2021-11" db="EMBL/GenBank/DDBJ databases">
        <title>Fusarium solani-melongenae Genome sequencing and assembly.</title>
        <authorList>
            <person name="Xie S."/>
            <person name="Huang L."/>
            <person name="Zhang X."/>
        </authorList>
    </citation>
    <scope>NUCLEOTIDE SEQUENCE</scope>
    <source>
        <strain evidence="1">CRI 24-3</strain>
    </source>
</reference>
<protein>
    <submittedName>
        <fullName evidence="1">Uncharacterized protein</fullName>
    </submittedName>
</protein>
<name>A0ACD3YWU2_FUSSC</name>
<dbReference type="EMBL" id="CP090033">
    <property type="protein sequence ID" value="UPK93361.1"/>
    <property type="molecule type" value="Genomic_DNA"/>
</dbReference>
<sequence length="290" mass="32960">MSFGWSAGDIAAAVKTAYNIYEALHSCRGAAKEYREAVSFLKDLTRTLEPLETLTAWKVYPEYGEDIKKQVEAIKGPVDQFLQAALKYEPSLGAVSRKGHQRHIYMKLKWHFSISKEILALRNKIESHMQVLDSLLQRLTLDVVLTTKQSMPDIWISVFHETIRPELITILQNALHGGGSNPGPNVSMAPDIYDNLVSRISDLKQTVDDSKAMQLRLEAYLSDKRPVDTKLAQPWEQHGRDSVSRESAKIYESSDLVIAPPREMNTESLREVYYVVLLYMGHFLKNLLLV</sequence>
<dbReference type="Proteomes" id="UP000830768">
    <property type="component" value="Chromosome 4"/>
</dbReference>
<keyword evidence="2" id="KW-1185">Reference proteome</keyword>